<comment type="caution">
    <text evidence="1">The sequence shown here is derived from an EMBL/GenBank/DDBJ whole genome shotgun (WGS) entry which is preliminary data.</text>
</comment>
<evidence type="ECO:0008006" key="3">
    <source>
        <dbReference type="Google" id="ProtNLM"/>
    </source>
</evidence>
<evidence type="ECO:0000313" key="2">
    <source>
        <dbReference type="Proteomes" id="UP000524450"/>
    </source>
</evidence>
<dbReference type="InterPro" id="IPR021352">
    <property type="entry name" value="DUF2971"/>
</dbReference>
<accession>A0A840FVX5</accession>
<name>A0A840FVX5_9BURK</name>
<dbReference type="Pfam" id="PF11185">
    <property type="entry name" value="DUF2971"/>
    <property type="match status" value="1"/>
</dbReference>
<gene>
    <name evidence="1" type="ORF">GGD71_005731</name>
</gene>
<dbReference type="Proteomes" id="UP000524450">
    <property type="component" value="Unassembled WGS sequence"/>
</dbReference>
<proteinExistence type="predicted"/>
<organism evidence="1 2">
    <name type="scientific">Variovorax guangxiensis</name>
    <dbReference type="NCBI Taxonomy" id="1775474"/>
    <lineage>
        <taxon>Bacteria</taxon>
        <taxon>Pseudomonadati</taxon>
        <taxon>Pseudomonadota</taxon>
        <taxon>Betaproteobacteria</taxon>
        <taxon>Burkholderiales</taxon>
        <taxon>Comamonadaceae</taxon>
        <taxon>Variovorax</taxon>
    </lineage>
</organism>
<dbReference type="RefSeq" id="WP_184641778.1">
    <property type="nucleotide sequence ID" value="NZ_JACIFZ010000009.1"/>
</dbReference>
<reference evidence="1 2" key="1">
    <citation type="submission" date="2020-08" db="EMBL/GenBank/DDBJ databases">
        <title>Genomic Encyclopedia of Type Strains, Phase IV (KMG-V): Genome sequencing to study the core and pangenomes of soil and plant-associated prokaryotes.</title>
        <authorList>
            <person name="Whitman W."/>
        </authorList>
    </citation>
    <scope>NUCLEOTIDE SEQUENCE [LARGE SCALE GENOMIC DNA]</scope>
    <source>
        <strain evidence="1 2">34/80</strain>
    </source>
</reference>
<sequence length="229" mass="26175">MEKKDSENLYRILPFDRAVEILKGSLYFSHPSTWDDPFETIVDHDKAHAMFAQCWCMNGVSDAMWRIYSPNNLGVRIRTTRTKLKEAMNSAGAKGYKKRIKEVEYTTSASLKDRAKDIAAQLQKKFDPSKAADLFFMKRSAFEHEQEVRALLYCEDAPANEPKRGWSIKIDGHALVQSILLDPRVPSHFGSAMKLYLRRTIGFKGPVQTSVLYTKPPVFDGRVPEEDLL</sequence>
<protein>
    <recommendedName>
        <fullName evidence="3">DUF2971 domain-containing protein</fullName>
    </recommendedName>
</protein>
<evidence type="ECO:0000313" key="1">
    <source>
        <dbReference type="EMBL" id="MBB4224922.1"/>
    </source>
</evidence>
<dbReference type="AlphaFoldDB" id="A0A840FVX5"/>
<dbReference type="EMBL" id="JACIFZ010000009">
    <property type="protein sequence ID" value="MBB4224922.1"/>
    <property type="molecule type" value="Genomic_DNA"/>
</dbReference>